<reference evidence="1 2" key="1">
    <citation type="submission" date="2008-07" db="EMBL/GenBank/DDBJ databases">
        <authorList>
            <person name="El-Sayed N."/>
            <person name="Caler E."/>
            <person name="Inman J."/>
            <person name="Amedeo P."/>
            <person name="Hass B."/>
            <person name="Wortman J."/>
        </authorList>
    </citation>
    <scope>NUCLEOTIDE SEQUENCE [LARGE SCALE GENOMIC DNA]</scope>
    <source>
        <strain evidence="2">ATCC 50983 / TXsc</strain>
    </source>
</reference>
<name>C5KU74_PERM5</name>
<dbReference type="AlphaFoldDB" id="C5KU74"/>
<keyword evidence="2" id="KW-1185">Reference proteome</keyword>
<evidence type="ECO:0000313" key="2">
    <source>
        <dbReference type="Proteomes" id="UP000007800"/>
    </source>
</evidence>
<dbReference type="InParanoid" id="C5KU74"/>
<dbReference type="RefSeq" id="XP_002780321.1">
    <property type="nucleotide sequence ID" value="XM_002780275.1"/>
</dbReference>
<sequence length="125" mass="13680">MSLSSKRFLKEKTFSGIHRVLNDIGGTSSNSAGGHDIYDEFRDAFSPPATTRKKKLLQVHRYTLGSSGWGTALCDISPPVPRGGVATRSSLVYRGLDPEIIVRHALLLDAKVGTSIVHSLWQKFV</sequence>
<dbReference type="GeneID" id="9061104"/>
<dbReference type="EMBL" id="GG676180">
    <property type="protein sequence ID" value="EER12116.1"/>
    <property type="molecule type" value="Genomic_DNA"/>
</dbReference>
<accession>C5KU74</accession>
<proteinExistence type="predicted"/>
<gene>
    <name evidence="1" type="ORF">Pmar_PMAR019223</name>
</gene>
<protein>
    <submittedName>
        <fullName evidence="1">Uncharacterized protein</fullName>
    </submittedName>
</protein>
<evidence type="ECO:0000313" key="1">
    <source>
        <dbReference type="EMBL" id="EER12116.1"/>
    </source>
</evidence>
<organism evidence="2">
    <name type="scientific">Perkinsus marinus (strain ATCC 50983 / TXsc)</name>
    <dbReference type="NCBI Taxonomy" id="423536"/>
    <lineage>
        <taxon>Eukaryota</taxon>
        <taxon>Sar</taxon>
        <taxon>Alveolata</taxon>
        <taxon>Perkinsozoa</taxon>
        <taxon>Perkinsea</taxon>
        <taxon>Perkinsida</taxon>
        <taxon>Perkinsidae</taxon>
        <taxon>Perkinsus</taxon>
    </lineage>
</organism>
<dbReference type="Proteomes" id="UP000007800">
    <property type="component" value="Unassembled WGS sequence"/>
</dbReference>